<sequence>MKTAASDLEEGHGGAGLDGIAVDDVTVSYRNGTTALRDVSFTIPTGTITALVGVNGSGKSTLFKAIMGFLRAGKGSISILGRSVRDALKETLVAYVPQAEEVDWNFPVLVEDVVMMGRYGHMNMLRIPRKRDHEAVAGALARVNMTEFAKRQIGELSGGQKKRVFLARALAQDAQVILLDEPFTGVDVKTEEAIIRLLKGLRDEGRVMLVSTHNLGSVPEFCDRTVLLKQTVLDAGPTPEVFTEENLRRTFGGVLRHFVLPGERGADGHPGESVTVISDDERPFVVYGDEGEELSAKPVKARTSKKETPKKPMPKPRRRTPRT</sequence>
<dbReference type="NCBIfam" id="NF011630">
    <property type="entry name" value="PRK15056.1"/>
    <property type="match status" value="1"/>
</dbReference>
<reference evidence="9 10" key="1">
    <citation type="submission" date="2016-07" db="EMBL/GenBank/DDBJ databases">
        <title>Draft genome sequence of Methyloligella halotolerans C2T (VKM B-2706T=CCUG 61687T=DSM 25045T), a halotolerant polyhydroxybutyrate accumulating methylotroph.</title>
        <authorList>
            <person name="Vasilenko O.V."/>
            <person name="Doronina N.V."/>
            <person name="Poroshina M.N."/>
            <person name="Tarlachkov S.V."/>
            <person name="Trotsenko Y.A."/>
        </authorList>
    </citation>
    <scope>NUCLEOTIDE SEQUENCE [LARGE SCALE GENOMIC DNA]</scope>
    <source>
        <strain evidence="9 10">VKM B-2706</strain>
    </source>
</reference>
<accession>A0A1E2RZ99</accession>
<keyword evidence="3" id="KW-0547">Nucleotide-binding</keyword>
<evidence type="ECO:0000256" key="5">
    <source>
        <dbReference type="ARBA" id="ARBA00022906"/>
    </source>
</evidence>
<keyword evidence="5" id="KW-0864">Zinc transport</keyword>
<evidence type="ECO:0000313" key="9">
    <source>
        <dbReference type="EMBL" id="ODA67428.1"/>
    </source>
</evidence>
<dbReference type="AlphaFoldDB" id="A0A1E2RZ99"/>
<dbReference type="PATRIC" id="fig|1177755.3.peg.1462"/>
<dbReference type="RefSeq" id="WP_069094796.1">
    <property type="nucleotide sequence ID" value="NZ_MASI01000003.1"/>
</dbReference>
<feature type="region of interest" description="Disordered" evidence="7">
    <location>
        <begin position="287"/>
        <end position="323"/>
    </location>
</feature>
<comment type="caution">
    <text evidence="9">The sequence shown here is derived from an EMBL/GenBank/DDBJ whole genome shotgun (WGS) entry which is preliminary data.</text>
</comment>
<feature type="domain" description="ABC transporter" evidence="8">
    <location>
        <begin position="20"/>
        <end position="255"/>
    </location>
</feature>
<dbReference type="SMART" id="SM00382">
    <property type="entry name" value="AAA"/>
    <property type="match status" value="1"/>
</dbReference>
<dbReference type="FunFam" id="3.40.50.300:FF:000134">
    <property type="entry name" value="Iron-enterobactin ABC transporter ATP-binding protein"/>
    <property type="match status" value="1"/>
</dbReference>
<keyword evidence="6" id="KW-0406">Ion transport</keyword>
<dbReference type="Gene3D" id="3.40.50.300">
    <property type="entry name" value="P-loop containing nucleotide triphosphate hydrolases"/>
    <property type="match status" value="1"/>
</dbReference>
<organism evidence="9 10">
    <name type="scientific">Methyloligella halotolerans</name>
    <dbReference type="NCBI Taxonomy" id="1177755"/>
    <lineage>
        <taxon>Bacteria</taxon>
        <taxon>Pseudomonadati</taxon>
        <taxon>Pseudomonadota</taxon>
        <taxon>Alphaproteobacteria</taxon>
        <taxon>Hyphomicrobiales</taxon>
        <taxon>Hyphomicrobiaceae</taxon>
        <taxon>Methyloligella</taxon>
    </lineage>
</organism>
<dbReference type="Proteomes" id="UP000095087">
    <property type="component" value="Unassembled WGS sequence"/>
</dbReference>
<evidence type="ECO:0000256" key="2">
    <source>
        <dbReference type="ARBA" id="ARBA00022448"/>
    </source>
</evidence>
<dbReference type="CDD" id="cd03235">
    <property type="entry name" value="ABC_Metallic_Cations"/>
    <property type="match status" value="1"/>
</dbReference>
<protein>
    <submittedName>
        <fullName evidence="9">Putative ABC transporter ATP-binding protein</fullName>
    </submittedName>
</protein>
<dbReference type="Pfam" id="PF00005">
    <property type="entry name" value="ABC_tran"/>
    <property type="match status" value="1"/>
</dbReference>
<keyword evidence="2" id="KW-0813">Transport</keyword>
<dbReference type="OrthoDB" id="9806726at2"/>
<comment type="similarity">
    <text evidence="1">Belongs to the ABC transporter superfamily.</text>
</comment>
<proteinExistence type="inferred from homology"/>
<dbReference type="EMBL" id="MASI01000003">
    <property type="protein sequence ID" value="ODA67428.1"/>
    <property type="molecule type" value="Genomic_DNA"/>
</dbReference>
<dbReference type="PROSITE" id="PS50893">
    <property type="entry name" value="ABC_TRANSPORTER_2"/>
    <property type="match status" value="1"/>
</dbReference>
<evidence type="ECO:0000256" key="1">
    <source>
        <dbReference type="ARBA" id="ARBA00005417"/>
    </source>
</evidence>
<feature type="compositionally biased region" description="Basic residues" evidence="7">
    <location>
        <begin position="312"/>
        <end position="323"/>
    </location>
</feature>
<dbReference type="SUPFAM" id="SSF52540">
    <property type="entry name" value="P-loop containing nucleoside triphosphate hydrolases"/>
    <property type="match status" value="1"/>
</dbReference>
<dbReference type="InterPro" id="IPR050153">
    <property type="entry name" value="Metal_Ion_Import_ABC"/>
</dbReference>
<dbReference type="InterPro" id="IPR017871">
    <property type="entry name" value="ABC_transporter-like_CS"/>
</dbReference>
<dbReference type="InterPro" id="IPR003593">
    <property type="entry name" value="AAA+_ATPase"/>
</dbReference>
<dbReference type="GO" id="GO:0005524">
    <property type="term" value="F:ATP binding"/>
    <property type="evidence" value="ECO:0007669"/>
    <property type="project" value="UniProtKB-KW"/>
</dbReference>
<dbReference type="GO" id="GO:0006829">
    <property type="term" value="P:zinc ion transport"/>
    <property type="evidence" value="ECO:0007669"/>
    <property type="project" value="UniProtKB-KW"/>
</dbReference>
<name>A0A1E2RZ99_9HYPH</name>
<evidence type="ECO:0000313" key="10">
    <source>
        <dbReference type="Proteomes" id="UP000095087"/>
    </source>
</evidence>
<dbReference type="PROSITE" id="PS00211">
    <property type="entry name" value="ABC_TRANSPORTER_1"/>
    <property type="match status" value="1"/>
</dbReference>
<gene>
    <name evidence="9" type="ORF">A7A08_01460</name>
</gene>
<keyword evidence="5" id="KW-0862">Zinc</keyword>
<keyword evidence="4 9" id="KW-0067">ATP-binding</keyword>
<dbReference type="InterPro" id="IPR027417">
    <property type="entry name" value="P-loop_NTPase"/>
</dbReference>
<dbReference type="PANTHER" id="PTHR42734">
    <property type="entry name" value="METAL TRANSPORT SYSTEM ATP-BINDING PROTEIN TM_0124-RELATED"/>
    <property type="match status" value="1"/>
</dbReference>
<evidence type="ECO:0000256" key="3">
    <source>
        <dbReference type="ARBA" id="ARBA00022741"/>
    </source>
</evidence>
<keyword evidence="10" id="KW-1185">Reference proteome</keyword>
<evidence type="ECO:0000259" key="8">
    <source>
        <dbReference type="PROSITE" id="PS50893"/>
    </source>
</evidence>
<evidence type="ECO:0000256" key="4">
    <source>
        <dbReference type="ARBA" id="ARBA00022840"/>
    </source>
</evidence>
<evidence type="ECO:0000256" key="6">
    <source>
        <dbReference type="ARBA" id="ARBA00023065"/>
    </source>
</evidence>
<dbReference type="STRING" id="1177755.A7A08_01460"/>
<dbReference type="PANTHER" id="PTHR42734:SF5">
    <property type="entry name" value="IRON TRANSPORT SYSTEM ATP-BINDING PROTEIN HI_0361-RELATED"/>
    <property type="match status" value="1"/>
</dbReference>
<evidence type="ECO:0000256" key="7">
    <source>
        <dbReference type="SAM" id="MobiDB-lite"/>
    </source>
</evidence>
<dbReference type="InterPro" id="IPR003439">
    <property type="entry name" value="ABC_transporter-like_ATP-bd"/>
</dbReference>
<dbReference type="GO" id="GO:0016887">
    <property type="term" value="F:ATP hydrolysis activity"/>
    <property type="evidence" value="ECO:0007669"/>
    <property type="project" value="InterPro"/>
</dbReference>